<accession>A0ACB8BQW6</accession>
<dbReference type="EMBL" id="MU266363">
    <property type="protein sequence ID" value="KAH7927633.1"/>
    <property type="molecule type" value="Genomic_DNA"/>
</dbReference>
<evidence type="ECO:0000313" key="1">
    <source>
        <dbReference type="EMBL" id="KAH7927633.1"/>
    </source>
</evidence>
<dbReference type="Proteomes" id="UP000790709">
    <property type="component" value="Unassembled WGS sequence"/>
</dbReference>
<gene>
    <name evidence="1" type="ORF">BV22DRAFT_1031530</name>
</gene>
<evidence type="ECO:0000313" key="2">
    <source>
        <dbReference type="Proteomes" id="UP000790709"/>
    </source>
</evidence>
<protein>
    <submittedName>
        <fullName evidence="1">Uncharacterized protein</fullName>
    </submittedName>
</protein>
<keyword evidence="2" id="KW-1185">Reference proteome</keyword>
<organism evidence="1 2">
    <name type="scientific">Leucogyrophana mollusca</name>
    <dbReference type="NCBI Taxonomy" id="85980"/>
    <lineage>
        <taxon>Eukaryota</taxon>
        <taxon>Fungi</taxon>
        <taxon>Dikarya</taxon>
        <taxon>Basidiomycota</taxon>
        <taxon>Agaricomycotina</taxon>
        <taxon>Agaricomycetes</taxon>
        <taxon>Agaricomycetidae</taxon>
        <taxon>Boletales</taxon>
        <taxon>Boletales incertae sedis</taxon>
        <taxon>Leucogyrophana</taxon>
    </lineage>
</organism>
<proteinExistence type="predicted"/>
<sequence>MKMPDTSRKYTPEEKKQLLLNLDIEVEHRVQQLEEWLADALQNFQIHQDGLISRIPKLVRGVTMGEFADKYNGDIQACLRGLQREKLGPEAVEIDKDTRKRKWAASQEEVEASGSGPGAAHDVESSRATKTARVMAATPKKKTGTSTGPGTAQHARLFSANKTPGTSRTMGRIPPIAPSPSPNKFAKPSMLARAPPRPVSPSKATQPRTTRPPSSATFNPVLPKTPAYPTLRAPRRDESMLSINGSPLANPYQLGLGWFAGATDEENESDEPSHNAEGKGKQSDAPKALRKMNSIVIRRDPSVTFSSSSSSNGLHSRSNSQHNLGPPRQTHSRSNSQSRMQTHPQSQLDSTPKPVATHLVPPTSLTQGYASALVAIPTKDGHVLEFDPLQTSPRALDALVGITDSAKKQAKEEMARLVQAAVSKWSIS</sequence>
<reference evidence="1" key="1">
    <citation type="journal article" date="2021" name="New Phytol.">
        <title>Evolutionary innovations through gain and loss of genes in the ectomycorrhizal Boletales.</title>
        <authorList>
            <person name="Wu G."/>
            <person name="Miyauchi S."/>
            <person name="Morin E."/>
            <person name="Kuo A."/>
            <person name="Drula E."/>
            <person name="Varga T."/>
            <person name="Kohler A."/>
            <person name="Feng B."/>
            <person name="Cao Y."/>
            <person name="Lipzen A."/>
            <person name="Daum C."/>
            <person name="Hundley H."/>
            <person name="Pangilinan J."/>
            <person name="Johnson J."/>
            <person name="Barry K."/>
            <person name="LaButti K."/>
            <person name="Ng V."/>
            <person name="Ahrendt S."/>
            <person name="Min B."/>
            <person name="Choi I.G."/>
            <person name="Park H."/>
            <person name="Plett J.M."/>
            <person name="Magnuson J."/>
            <person name="Spatafora J.W."/>
            <person name="Nagy L.G."/>
            <person name="Henrissat B."/>
            <person name="Grigoriev I.V."/>
            <person name="Yang Z.L."/>
            <person name="Xu J."/>
            <person name="Martin F.M."/>
        </authorList>
    </citation>
    <scope>NUCLEOTIDE SEQUENCE</scope>
    <source>
        <strain evidence="1">KUC20120723A-06</strain>
    </source>
</reference>
<name>A0ACB8BQW6_9AGAM</name>
<comment type="caution">
    <text evidence="1">The sequence shown here is derived from an EMBL/GenBank/DDBJ whole genome shotgun (WGS) entry which is preliminary data.</text>
</comment>